<dbReference type="InterPro" id="IPR024535">
    <property type="entry name" value="RHGA/B-epi-like_pectate_lyase"/>
</dbReference>
<dbReference type="InterPro" id="IPR006626">
    <property type="entry name" value="PbH1"/>
</dbReference>
<reference evidence="6 7" key="1">
    <citation type="submission" date="2015-10" db="EMBL/GenBank/DDBJ databases">
        <title>Draft genome sequence of Salegentibacter salinarum KCTC 12975.</title>
        <authorList>
            <person name="Lin W."/>
            <person name="Zheng Q."/>
        </authorList>
    </citation>
    <scope>NUCLEOTIDE SEQUENCE [LARGE SCALE GENOMIC DNA]</scope>
    <source>
        <strain evidence="6 7">KCTC 12975</strain>
    </source>
</reference>
<evidence type="ECO:0000259" key="5">
    <source>
        <dbReference type="Pfam" id="PF12708"/>
    </source>
</evidence>
<dbReference type="PROSITE" id="PS51257">
    <property type="entry name" value="PROKAR_LIPOPROTEIN"/>
    <property type="match status" value="1"/>
</dbReference>
<keyword evidence="2 4" id="KW-0378">Hydrolase</keyword>
<dbReference type="InterPro" id="IPR051801">
    <property type="entry name" value="GH28_Enzymes"/>
</dbReference>
<evidence type="ECO:0000313" key="6">
    <source>
        <dbReference type="EMBL" id="PKD16442.1"/>
    </source>
</evidence>
<evidence type="ECO:0000256" key="3">
    <source>
        <dbReference type="ARBA" id="ARBA00023295"/>
    </source>
</evidence>
<dbReference type="Proteomes" id="UP000232673">
    <property type="component" value="Unassembled WGS sequence"/>
</dbReference>
<evidence type="ECO:0000256" key="2">
    <source>
        <dbReference type="ARBA" id="ARBA00022801"/>
    </source>
</evidence>
<protein>
    <submittedName>
        <fullName evidence="6">Glycoside hydrolase</fullName>
    </submittedName>
</protein>
<dbReference type="Gene3D" id="2.160.20.10">
    <property type="entry name" value="Single-stranded right-handed beta-helix, Pectin lyase-like"/>
    <property type="match status" value="1"/>
</dbReference>
<accession>A0A2N0TNY6</accession>
<dbReference type="InterPro" id="IPR012334">
    <property type="entry name" value="Pectin_lyas_fold"/>
</dbReference>
<evidence type="ECO:0000256" key="1">
    <source>
        <dbReference type="ARBA" id="ARBA00008834"/>
    </source>
</evidence>
<dbReference type="GO" id="GO:0004650">
    <property type="term" value="F:polygalacturonase activity"/>
    <property type="evidence" value="ECO:0007669"/>
    <property type="project" value="InterPro"/>
</dbReference>
<dbReference type="PANTHER" id="PTHR31339">
    <property type="entry name" value="PECTIN LYASE-RELATED"/>
    <property type="match status" value="1"/>
</dbReference>
<dbReference type="GO" id="GO:0005975">
    <property type="term" value="P:carbohydrate metabolic process"/>
    <property type="evidence" value="ECO:0007669"/>
    <property type="project" value="InterPro"/>
</dbReference>
<feature type="domain" description="Rhamnogalacturonase A/B/Epimerase-like pectate lyase" evidence="5">
    <location>
        <begin position="67"/>
        <end position="121"/>
    </location>
</feature>
<dbReference type="RefSeq" id="WP_079712896.1">
    <property type="nucleotide sequence ID" value="NZ_FUZC01000006.1"/>
</dbReference>
<organism evidence="6 7">
    <name type="scientific">Salegentibacter salinarum</name>
    <dbReference type="NCBI Taxonomy" id="447422"/>
    <lineage>
        <taxon>Bacteria</taxon>
        <taxon>Pseudomonadati</taxon>
        <taxon>Bacteroidota</taxon>
        <taxon>Flavobacteriia</taxon>
        <taxon>Flavobacteriales</taxon>
        <taxon>Flavobacteriaceae</taxon>
        <taxon>Salegentibacter</taxon>
    </lineage>
</organism>
<proteinExistence type="inferred from homology"/>
<evidence type="ECO:0000256" key="4">
    <source>
        <dbReference type="RuleBase" id="RU361169"/>
    </source>
</evidence>
<dbReference type="SMART" id="SM00710">
    <property type="entry name" value="PbH1"/>
    <property type="match status" value="6"/>
</dbReference>
<comment type="similarity">
    <text evidence="1 4">Belongs to the glycosyl hydrolase 28 family.</text>
</comment>
<gene>
    <name evidence="6" type="ORF">APR41_08845</name>
</gene>
<dbReference type="STRING" id="447422.SAMN05660903_01805"/>
<dbReference type="InterPro" id="IPR000743">
    <property type="entry name" value="Glyco_hydro_28"/>
</dbReference>
<dbReference type="SUPFAM" id="SSF51126">
    <property type="entry name" value="Pectin lyase-like"/>
    <property type="match status" value="1"/>
</dbReference>
<dbReference type="PANTHER" id="PTHR31339:SF9">
    <property type="entry name" value="PLASMIN AND FIBRONECTIN-BINDING PROTEIN A"/>
    <property type="match status" value="1"/>
</dbReference>
<dbReference type="EMBL" id="LKTS01000046">
    <property type="protein sequence ID" value="PKD16442.1"/>
    <property type="molecule type" value="Genomic_DNA"/>
</dbReference>
<dbReference type="PROSITE" id="PS00502">
    <property type="entry name" value="POLYGALACTURONASE"/>
    <property type="match status" value="1"/>
</dbReference>
<dbReference type="InterPro" id="IPR011050">
    <property type="entry name" value="Pectin_lyase_fold/virulence"/>
</dbReference>
<sequence length="487" mass="54347">MTVNNKSSLKVFLLILIGIMVFSCKNKTEDKAETSKDSEISESENAWKNADEIIENIKVPQFKDTVFNVRDFGAVADGETNNTEAFADAITACSESGGGKVLVPEGEYLTGPIHLKSNVNFHIEENTEILFTKDKKAYLPVVHTSYEGMEFMSYSPMIYAYKQKNIAVTGKGVFDGQADNENWWPWSGAERYGHTEGEPHQRDEHNLPRLSKMVEDGVAVEERIFGEGHQFRVPFFEPFECENVLIKDVKFVNAPFWVMHPTKSNNVTVDGVTVESHGPNNDGCNPEYSQNVHIKNCLFDTGDDCIAIKSGRDNDGRRVGISSENIVVEDCVMKDGHGGVVMGSEISGGVRNVYVRNCEMNSPNLDRAIRIKTNTRRGGTIENIYVKNLKVGQVKEAVLKINTHYAIYDNQEGEHMPVIRNIFLENVDVENGGEYGILIRGREESPVTGIHLTNVTIKKTETPLSIENADPIVFKNTSINGKQITNE</sequence>
<evidence type="ECO:0000313" key="7">
    <source>
        <dbReference type="Proteomes" id="UP000232673"/>
    </source>
</evidence>
<comment type="caution">
    <text evidence="6">The sequence shown here is derived from an EMBL/GenBank/DDBJ whole genome shotgun (WGS) entry which is preliminary data.</text>
</comment>
<dbReference type="Pfam" id="PF00295">
    <property type="entry name" value="Glyco_hydro_28"/>
    <property type="match status" value="1"/>
</dbReference>
<name>A0A2N0TNY6_9FLAO</name>
<keyword evidence="3 4" id="KW-0326">Glycosidase</keyword>
<dbReference type="OrthoDB" id="9795222at2"/>
<keyword evidence="7" id="KW-1185">Reference proteome</keyword>
<dbReference type="Pfam" id="PF12708">
    <property type="entry name" value="Pect-lyase_RHGA_epim"/>
    <property type="match status" value="1"/>
</dbReference>
<dbReference type="AlphaFoldDB" id="A0A2N0TNY6"/>